<proteinExistence type="inferred from homology"/>
<evidence type="ECO:0000256" key="4">
    <source>
        <dbReference type="ARBA" id="ARBA00022496"/>
    </source>
</evidence>
<keyword evidence="3 11" id="KW-1134">Transmembrane beta strand</keyword>
<dbReference type="SUPFAM" id="SSF56935">
    <property type="entry name" value="Porins"/>
    <property type="match status" value="1"/>
</dbReference>
<dbReference type="InterPro" id="IPR000531">
    <property type="entry name" value="Beta-barrel_TonB"/>
</dbReference>
<evidence type="ECO:0000313" key="17">
    <source>
        <dbReference type="Proteomes" id="UP000466966"/>
    </source>
</evidence>
<dbReference type="PANTHER" id="PTHR32552">
    <property type="entry name" value="FERRICHROME IRON RECEPTOR-RELATED"/>
    <property type="match status" value="1"/>
</dbReference>
<dbReference type="OrthoDB" id="9760333at2"/>
<dbReference type="Proteomes" id="UP000466966">
    <property type="component" value="Unassembled WGS sequence"/>
</dbReference>
<evidence type="ECO:0000259" key="14">
    <source>
        <dbReference type="Pfam" id="PF00593"/>
    </source>
</evidence>
<name>A0A844Z206_9SPHN</name>
<evidence type="ECO:0000256" key="3">
    <source>
        <dbReference type="ARBA" id="ARBA00022452"/>
    </source>
</evidence>
<feature type="chain" id="PRO_5032979246" evidence="13">
    <location>
        <begin position="35"/>
        <end position="795"/>
    </location>
</feature>
<keyword evidence="5 11" id="KW-0812">Transmembrane</keyword>
<evidence type="ECO:0000256" key="11">
    <source>
        <dbReference type="PROSITE-ProRule" id="PRU01360"/>
    </source>
</evidence>
<comment type="caution">
    <text evidence="16">The sequence shown here is derived from an EMBL/GenBank/DDBJ whole genome shotgun (WGS) entry which is preliminary data.</text>
</comment>
<evidence type="ECO:0000256" key="2">
    <source>
        <dbReference type="ARBA" id="ARBA00022448"/>
    </source>
</evidence>
<keyword evidence="9 11" id="KW-0472">Membrane</keyword>
<dbReference type="Gene3D" id="2.40.170.20">
    <property type="entry name" value="TonB-dependent receptor, beta-barrel domain"/>
    <property type="match status" value="1"/>
</dbReference>
<keyword evidence="16" id="KW-0675">Receptor</keyword>
<evidence type="ECO:0000256" key="13">
    <source>
        <dbReference type="SAM" id="SignalP"/>
    </source>
</evidence>
<feature type="domain" description="TonB-dependent receptor-like beta-barrel" evidence="14">
    <location>
        <begin position="310"/>
        <end position="757"/>
    </location>
</feature>
<sequence>MGSMKRNSSLASRRMGALACGTALACLVPVSVLAQEQAADAQTAADQDDQIIVTARFRPETIQETPISITALTGEMLEQRGVQSVEGIARATPNITLERNTAGYGKSVIAYIRGVGQSDFLPAFEPGVGIYIDDVYHGTLFGSLFDFADVQQVEVLRGPQGTLFGKNNEGGAIRVTTREAQGDNTGYLEAGLGSFNRMTLRGAYDTSLVDDRVFLRVAGGFNNVDGYMDTIDFTCANPTLAGRIPSQVPASASGDCRTGTLGGQQTFALRGNLRILATDDLEISINADLLDDKGEPAAEKLIDVNTDGTSPLALYQPGSPFGSDPTGYGIPFDKRFITNDPYTSYVNFTDSRNGLTFPRVSNVRSWGVSGKVEWDINPDLNFTSISAYRTYRGEFIENWGASPIHINDNYFKPYHDQFSQELRLNGRIGDLAEWTVGGFYYTGLTELNDYIYIPLVNFAFFGVDPVRDRDLSGFAHVVLTPTDRLSFEAGLRYSDISKTYTFNRYLPNTGNPPATLPGFENNPAVRSTTSRVDYRLSASYDITPDVMTYAVFSTGFKGPGVNPRPSSAAELLSFDEEELTAYEIGLKADFLDGRVRANLSAYRSDYSNLQLTVVRVLPSGVPGSITANAGKARIQGFEGEFTLEPVDNLMVNASVGYLDFQYLDLGDAANQPGGPCLTCVAAYVPEWSFTAGAQYDFDLGDVGTLTPRIDYAYKSQVFSDAANYGPGAIPGYGLWNARLSYTTPDEDFNVSLQVNNLTDKFYFVNKFQGYFALGTLVGQPAMPRTFLLTLRHNFQ</sequence>
<evidence type="ECO:0000256" key="1">
    <source>
        <dbReference type="ARBA" id="ARBA00004571"/>
    </source>
</evidence>
<evidence type="ECO:0000256" key="6">
    <source>
        <dbReference type="ARBA" id="ARBA00023004"/>
    </source>
</evidence>
<organism evidence="16 17">
    <name type="scientific">Alteraurantiacibacter buctensis</name>
    <dbReference type="NCBI Taxonomy" id="1503981"/>
    <lineage>
        <taxon>Bacteria</taxon>
        <taxon>Pseudomonadati</taxon>
        <taxon>Pseudomonadota</taxon>
        <taxon>Alphaproteobacteria</taxon>
        <taxon>Sphingomonadales</taxon>
        <taxon>Erythrobacteraceae</taxon>
        <taxon>Alteraurantiacibacter</taxon>
    </lineage>
</organism>
<keyword evidence="13" id="KW-0732">Signal</keyword>
<protein>
    <submittedName>
        <fullName evidence="16">TonB-dependent receptor</fullName>
    </submittedName>
</protein>
<comment type="similarity">
    <text evidence="11 12">Belongs to the TonB-dependent receptor family.</text>
</comment>
<dbReference type="Pfam" id="PF07715">
    <property type="entry name" value="Plug"/>
    <property type="match status" value="1"/>
</dbReference>
<gene>
    <name evidence="16" type="ORF">GRI99_15430</name>
</gene>
<dbReference type="PROSITE" id="PS52016">
    <property type="entry name" value="TONB_DEPENDENT_REC_3"/>
    <property type="match status" value="1"/>
</dbReference>
<evidence type="ECO:0000256" key="8">
    <source>
        <dbReference type="ARBA" id="ARBA00023077"/>
    </source>
</evidence>
<accession>A0A844Z206</accession>
<evidence type="ECO:0000256" key="10">
    <source>
        <dbReference type="ARBA" id="ARBA00023237"/>
    </source>
</evidence>
<evidence type="ECO:0000256" key="5">
    <source>
        <dbReference type="ARBA" id="ARBA00022692"/>
    </source>
</evidence>
<evidence type="ECO:0000313" key="16">
    <source>
        <dbReference type="EMBL" id="MXO73021.1"/>
    </source>
</evidence>
<evidence type="ECO:0000256" key="7">
    <source>
        <dbReference type="ARBA" id="ARBA00023065"/>
    </source>
</evidence>
<evidence type="ECO:0000256" key="9">
    <source>
        <dbReference type="ARBA" id="ARBA00023136"/>
    </source>
</evidence>
<keyword evidence="8 12" id="KW-0798">TonB box</keyword>
<dbReference type="PROSITE" id="PS51257">
    <property type="entry name" value="PROKAR_LIPOPROTEIN"/>
    <property type="match status" value="1"/>
</dbReference>
<keyword evidence="7" id="KW-0406">Ion transport</keyword>
<evidence type="ECO:0000259" key="15">
    <source>
        <dbReference type="Pfam" id="PF07715"/>
    </source>
</evidence>
<dbReference type="InterPro" id="IPR012910">
    <property type="entry name" value="Plug_dom"/>
</dbReference>
<evidence type="ECO:0000256" key="12">
    <source>
        <dbReference type="RuleBase" id="RU003357"/>
    </source>
</evidence>
<feature type="signal peptide" evidence="13">
    <location>
        <begin position="1"/>
        <end position="34"/>
    </location>
</feature>
<dbReference type="PANTHER" id="PTHR32552:SF81">
    <property type="entry name" value="TONB-DEPENDENT OUTER MEMBRANE RECEPTOR"/>
    <property type="match status" value="1"/>
</dbReference>
<dbReference type="InterPro" id="IPR039426">
    <property type="entry name" value="TonB-dep_rcpt-like"/>
</dbReference>
<feature type="domain" description="TonB-dependent receptor plug" evidence="15">
    <location>
        <begin position="62"/>
        <end position="172"/>
    </location>
</feature>
<dbReference type="RefSeq" id="WP_160772956.1">
    <property type="nucleotide sequence ID" value="NZ_WTYV01000007.1"/>
</dbReference>
<dbReference type="GO" id="GO:0006826">
    <property type="term" value="P:iron ion transport"/>
    <property type="evidence" value="ECO:0007669"/>
    <property type="project" value="UniProtKB-KW"/>
</dbReference>
<keyword evidence="2 11" id="KW-0813">Transport</keyword>
<keyword evidence="4" id="KW-0410">Iron transport</keyword>
<keyword evidence="6" id="KW-0408">Iron</keyword>
<dbReference type="AlphaFoldDB" id="A0A844Z206"/>
<dbReference type="GO" id="GO:0009279">
    <property type="term" value="C:cell outer membrane"/>
    <property type="evidence" value="ECO:0007669"/>
    <property type="project" value="UniProtKB-SubCell"/>
</dbReference>
<comment type="subcellular location">
    <subcellularLocation>
        <location evidence="1 11">Cell outer membrane</location>
        <topology evidence="1 11">Multi-pass membrane protein</topology>
    </subcellularLocation>
</comment>
<dbReference type="EMBL" id="WTYV01000007">
    <property type="protein sequence ID" value="MXO73021.1"/>
    <property type="molecule type" value="Genomic_DNA"/>
</dbReference>
<keyword evidence="17" id="KW-1185">Reference proteome</keyword>
<dbReference type="InterPro" id="IPR036942">
    <property type="entry name" value="Beta-barrel_TonB_sf"/>
</dbReference>
<dbReference type="Pfam" id="PF00593">
    <property type="entry name" value="TonB_dep_Rec_b-barrel"/>
    <property type="match status" value="1"/>
</dbReference>
<keyword evidence="10 11" id="KW-0998">Cell outer membrane</keyword>
<reference evidence="16 17" key="1">
    <citation type="submission" date="2019-12" db="EMBL/GenBank/DDBJ databases">
        <title>Genomic-based taxomic classification of the family Erythrobacteraceae.</title>
        <authorList>
            <person name="Xu L."/>
        </authorList>
    </citation>
    <scope>NUCLEOTIDE SEQUENCE [LARGE SCALE GENOMIC DNA]</scope>
    <source>
        <strain evidence="16 17">M0322</strain>
    </source>
</reference>